<sequence length="239" mass="27905">MNGGDVISSNLPLSDIQTGISFISQFVTLLKLLKDAREKKKLKDILWRLIEDDVKRAETAVDRLSDAVILAFGANFFYSLLFEPLDPDAKAKQLIENISRNYHELLESIRSLSKTILTYQDEFKELFSPAEWVYIKGILSAVKEKKIDTELLSRQVKVWPIFHQTKNQLHFQQKFSEYLNEFNKQTGLDELNHRIGLKDKEYREFVAKFLERCLKEFFAESKKFKSKQKSASQKSKETI</sequence>
<accession>F8AIZ1</accession>
<dbReference type="AlphaFoldDB" id="F8AIZ1"/>
<name>F8AIZ1_PYRYC</name>
<dbReference type="eggNOG" id="arCOG00369">
    <property type="taxonomic scope" value="Archaea"/>
</dbReference>
<dbReference type="Proteomes" id="UP000008386">
    <property type="component" value="Chromosome"/>
</dbReference>
<dbReference type="GeneID" id="10837357"/>
<evidence type="ECO:0000313" key="2">
    <source>
        <dbReference type="Proteomes" id="UP000008386"/>
    </source>
</evidence>
<reference evidence="1 2" key="1">
    <citation type="journal article" date="2011" name="J. Bacteriol.">
        <title>Complete genome sequence of the obligate piezophilic hyperthermophilic archaeon Pyrococcus yayanosii CH1.</title>
        <authorList>
            <person name="Jun X."/>
            <person name="Lupeng L."/>
            <person name="Minjuan X."/>
            <person name="Oger P."/>
            <person name="Fengping W."/>
            <person name="Jebbar M."/>
            <person name="Xiang X."/>
        </authorList>
    </citation>
    <scope>NUCLEOTIDE SEQUENCE [LARGE SCALE GENOMIC DNA]</scope>
    <source>
        <strain evidence="2">CH1 / JCM 16557</strain>
    </source>
</reference>
<protein>
    <submittedName>
        <fullName evidence="1">Uncharacterized protein</fullName>
    </submittedName>
</protein>
<gene>
    <name evidence="1" type="ordered locus">PYCH_07820</name>
</gene>
<keyword evidence="2" id="KW-1185">Reference proteome</keyword>
<dbReference type="STRING" id="529709.PYCH_07820"/>
<dbReference type="EMBL" id="CP002779">
    <property type="protein sequence ID" value="AEH24467.1"/>
    <property type="molecule type" value="Genomic_DNA"/>
</dbReference>
<dbReference type="RefSeq" id="WP_013905524.1">
    <property type="nucleotide sequence ID" value="NC_015680.1"/>
</dbReference>
<proteinExistence type="predicted"/>
<dbReference type="HOGENOM" id="CLU_1159097_0_0_2"/>
<organism evidence="1 2">
    <name type="scientific">Pyrococcus yayanosii (strain CH1 / JCM 16557)</name>
    <dbReference type="NCBI Taxonomy" id="529709"/>
    <lineage>
        <taxon>Archaea</taxon>
        <taxon>Methanobacteriati</taxon>
        <taxon>Methanobacteriota</taxon>
        <taxon>Thermococci</taxon>
        <taxon>Thermococcales</taxon>
        <taxon>Thermococcaceae</taxon>
        <taxon>Pyrococcus</taxon>
    </lineage>
</organism>
<evidence type="ECO:0000313" key="1">
    <source>
        <dbReference type="EMBL" id="AEH24467.1"/>
    </source>
</evidence>
<dbReference type="KEGG" id="pya:PYCH_07820"/>